<organism evidence="1 2">
    <name type="scientific">Pseudotabrizicola alkalilacus</name>
    <dbReference type="NCBI Taxonomy" id="2305252"/>
    <lineage>
        <taxon>Bacteria</taxon>
        <taxon>Pseudomonadati</taxon>
        <taxon>Pseudomonadota</taxon>
        <taxon>Alphaproteobacteria</taxon>
        <taxon>Rhodobacterales</taxon>
        <taxon>Paracoccaceae</taxon>
        <taxon>Pseudotabrizicola</taxon>
    </lineage>
</organism>
<dbReference type="EMBL" id="QWEY01000006">
    <property type="protein sequence ID" value="RGP36940.1"/>
    <property type="molecule type" value="Genomic_DNA"/>
</dbReference>
<reference evidence="1 2" key="1">
    <citation type="submission" date="2018-08" db="EMBL/GenBank/DDBJ databases">
        <title>Flavobacterium tibetense sp. nov., isolated from a wetland YonghuCo on Tibetan Plateau.</title>
        <authorList>
            <person name="Phurbu D."/>
            <person name="Lu H."/>
            <person name="Xing P."/>
        </authorList>
    </citation>
    <scope>NUCLEOTIDE SEQUENCE [LARGE SCALE GENOMIC DNA]</scope>
    <source>
        <strain evidence="1 2">DJC</strain>
    </source>
</reference>
<evidence type="ECO:0000313" key="2">
    <source>
        <dbReference type="Proteomes" id="UP000284547"/>
    </source>
</evidence>
<protein>
    <submittedName>
        <fullName evidence="1">Uncharacterized protein</fullName>
    </submittedName>
</protein>
<accession>A0A411Z1L6</accession>
<dbReference type="RefSeq" id="WP_147335692.1">
    <property type="nucleotide sequence ID" value="NZ_QWEY01000006.1"/>
</dbReference>
<proteinExistence type="predicted"/>
<name>A0A411Z1L6_9RHOB</name>
<gene>
    <name evidence="1" type="ORF">D1012_12380</name>
</gene>
<keyword evidence="2" id="KW-1185">Reference proteome</keyword>
<comment type="caution">
    <text evidence="1">The sequence shown here is derived from an EMBL/GenBank/DDBJ whole genome shotgun (WGS) entry which is preliminary data.</text>
</comment>
<dbReference type="Proteomes" id="UP000284547">
    <property type="component" value="Unassembled WGS sequence"/>
</dbReference>
<sequence length="196" mass="21820">MKFLHCFCVVDSSLRILWVGGDWDDFAMRNGGGAILANDVLATRLTDYISDVATAETVEQMVQAVIDTKGTLRMDYRCDAPQELRRIRLTIKPMKDRRAIMVHELRDAVQLEPPMESWHFDPAAPELKCSVCGMVHLPGKSWQDPTQPGNRHPQLVKYTVCPSCVTRIDAAIHGICEGAEAGEVGELTLKPGFNRA</sequence>
<evidence type="ECO:0000313" key="1">
    <source>
        <dbReference type="EMBL" id="RGP36940.1"/>
    </source>
</evidence>
<dbReference type="AlphaFoldDB" id="A0A411Z1L6"/>
<dbReference type="OrthoDB" id="7345950at2"/>